<dbReference type="Gene3D" id="1.10.10.540">
    <property type="entry name" value="XPC-binding domain"/>
    <property type="match status" value="1"/>
</dbReference>
<organism evidence="5 6">
    <name type="scientific">Tilletiaria anomala (strain ATCC 24038 / CBS 436.72 / UBC 951)</name>
    <dbReference type="NCBI Taxonomy" id="1037660"/>
    <lineage>
        <taxon>Eukaryota</taxon>
        <taxon>Fungi</taxon>
        <taxon>Dikarya</taxon>
        <taxon>Basidiomycota</taxon>
        <taxon>Ustilaginomycotina</taxon>
        <taxon>Exobasidiomycetes</taxon>
        <taxon>Georgefischeriales</taxon>
        <taxon>Tilletiariaceae</taxon>
        <taxon>Tilletiaria</taxon>
    </lineage>
</organism>
<accession>A0A066VBD7</accession>
<dbReference type="OMA" id="PHMLEPI"/>
<dbReference type="GO" id="GO:0005829">
    <property type="term" value="C:cytosol"/>
    <property type="evidence" value="ECO:0007669"/>
    <property type="project" value="TreeGrafter"/>
</dbReference>
<dbReference type="FunCoup" id="A0A066VBD7">
    <property type="interactions" value="525"/>
</dbReference>
<proteinExistence type="inferred from homology"/>
<dbReference type="InterPro" id="IPR004806">
    <property type="entry name" value="Rad23"/>
</dbReference>
<comment type="caution">
    <text evidence="5">The sequence shown here is derived from an EMBL/GenBank/DDBJ whole genome shotgun (WGS) entry which is preliminary data.</text>
</comment>
<dbReference type="SUPFAM" id="SSF101238">
    <property type="entry name" value="XPC-binding domain"/>
    <property type="match status" value="1"/>
</dbReference>
<dbReference type="GO" id="GO:0003684">
    <property type="term" value="F:damaged DNA binding"/>
    <property type="evidence" value="ECO:0007669"/>
    <property type="project" value="UniProtKB-UniRule"/>
</dbReference>
<feature type="compositionally biased region" description="Gly residues" evidence="2">
    <location>
        <begin position="251"/>
        <end position="265"/>
    </location>
</feature>
<dbReference type="InterPro" id="IPR015940">
    <property type="entry name" value="UBA"/>
</dbReference>
<name>A0A066VBD7_TILAU</name>
<evidence type="ECO:0000313" key="5">
    <source>
        <dbReference type="EMBL" id="KDN35860.1"/>
    </source>
</evidence>
<dbReference type="GO" id="GO:0031593">
    <property type="term" value="F:polyubiquitin modification-dependent protein binding"/>
    <property type="evidence" value="ECO:0007669"/>
    <property type="project" value="UniProtKB-UniRule"/>
</dbReference>
<feature type="region of interest" description="Disordered" evidence="2">
    <location>
        <begin position="250"/>
        <end position="275"/>
    </location>
</feature>
<dbReference type="PROSITE" id="PS50053">
    <property type="entry name" value="UBIQUITIN_2"/>
    <property type="match status" value="1"/>
</dbReference>
<evidence type="ECO:0000256" key="2">
    <source>
        <dbReference type="SAM" id="MobiDB-lite"/>
    </source>
</evidence>
<dbReference type="AlphaFoldDB" id="A0A066VBD7"/>
<dbReference type="InterPro" id="IPR015360">
    <property type="entry name" value="XPC-bd"/>
</dbReference>
<dbReference type="Pfam" id="PF00627">
    <property type="entry name" value="UBA"/>
    <property type="match status" value="2"/>
</dbReference>
<dbReference type="GeneID" id="25265511"/>
<dbReference type="PRINTS" id="PR01839">
    <property type="entry name" value="RAD23PROTEIN"/>
</dbReference>
<dbReference type="Gene3D" id="1.10.8.10">
    <property type="entry name" value="DNA helicase RuvA subunit, C-terminal domain"/>
    <property type="match status" value="2"/>
</dbReference>
<dbReference type="STRING" id="1037660.A0A066VBD7"/>
<feature type="domain" description="Ubiquitin-like" evidence="4">
    <location>
        <begin position="1"/>
        <end position="76"/>
    </location>
</feature>
<comment type="similarity">
    <text evidence="1">Belongs to the RAD23 family.</text>
</comment>
<keyword evidence="1" id="KW-0963">Cytoplasm</keyword>
<dbReference type="InterPro" id="IPR029071">
    <property type="entry name" value="Ubiquitin-like_domsf"/>
</dbReference>
<reference evidence="5 6" key="1">
    <citation type="submission" date="2014-05" db="EMBL/GenBank/DDBJ databases">
        <title>Draft genome sequence of a rare smut relative, Tilletiaria anomala UBC 951.</title>
        <authorList>
            <consortium name="DOE Joint Genome Institute"/>
            <person name="Toome M."/>
            <person name="Kuo A."/>
            <person name="Henrissat B."/>
            <person name="Lipzen A."/>
            <person name="Tritt A."/>
            <person name="Yoshinaga Y."/>
            <person name="Zane M."/>
            <person name="Barry K."/>
            <person name="Grigoriev I.V."/>
            <person name="Spatafora J.W."/>
            <person name="Aimea M.C."/>
        </authorList>
    </citation>
    <scope>NUCLEOTIDE SEQUENCE [LARGE SCALE GENOMIC DNA]</scope>
    <source>
        <strain evidence="5 6">UBC 951</strain>
    </source>
</reference>
<comment type="subcellular location">
    <subcellularLocation>
        <location evidence="1">Nucleus</location>
    </subcellularLocation>
    <subcellularLocation>
        <location evidence="1">Cytoplasm</location>
    </subcellularLocation>
</comment>
<feature type="region of interest" description="Disordered" evidence="2">
    <location>
        <begin position="75"/>
        <end position="153"/>
    </location>
</feature>
<dbReference type="PANTHER" id="PTHR10621:SF0">
    <property type="entry name" value="UV EXCISION REPAIR PROTEIN RAD23"/>
    <property type="match status" value="1"/>
</dbReference>
<dbReference type="InterPro" id="IPR009060">
    <property type="entry name" value="UBA-like_sf"/>
</dbReference>
<dbReference type="HOGENOM" id="CLU_040364_0_0_1"/>
<dbReference type="FunFam" id="1.10.8.10:FF:000003">
    <property type="entry name" value="UV excision repair protein RAD23 homolog"/>
    <property type="match status" value="1"/>
</dbReference>
<dbReference type="Pfam" id="PF00240">
    <property type="entry name" value="ubiquitin"/>
    <property type="match status" value="1"/>
</dbReference>
<keyword evidence="1" id="KW-0539">Nucleus</keyword>
<dbReference type="Pfam" id="PF09280">
    <property type="entry name" value="XPC-binding"/>
    <property type="match status" value="1"/>
</dbReference>
<dbReference type="SUPFAM" id="SSF54236">
    <property type="entry name" value="Ubiquitin-like"/>
    <property type="match status" value="1"/>
</dbReference>
<dbReference type="RefSeq" id="XP_013239888.1">
    <property type="nucleotide sequence ID" value="XM_013384434.1"/>
</dbReference>
<dbReference type="GO" id="GO:0043161">
    <property type="term" value="P:proteasome-mediated ubiquitin-dependent protein catabolic process"/>
    <property type="evidence" value="ECO:0007669"/>
    <property type="project" value="UniProtKB-UniRule"/>
</dbReference>
<evidence type="ECO:0000259" key="4">
    <source>
        <dbReference type="PROSITE" id="PS50053"/>
    </source>
</evidence>
<dbReference type="SMART" id="SM00165">
    <property type="entry name" value="UBA"/>
    <property type="match status" value="2"/>
</dbReference>
<dbReference type="NCBIfam" id="TIGR00601">
    <property type="entry name" value="rad23"/>
    <property type="match status" value="1"/>
</dbReference>
<keyword evidence="1" id="KW-0234">DNA repair</keyword>
<evidence type="ECO:0000313" key="6">
    <source>
        <dbReference type="Proteomes" id="UP000027361"/>
    </source>
</evidence>
<dbReference type="CDD" id="cd14281">
    <property type="entry name" value="UBA2_Rad23_like"/>
    <property type="match status" value="1"/>
</dbReference>
<dbReference type="SUPFAM" id="SSF46934">
    <property type="entry name" value="UBA-like"/>
    <property type="match status" value="2"/>
</dbReference>
<gene>
    <name evidence="5" type="ORF">K437DRAFT_260291</name>
</gene>
<dbReference type="InterPro" id="IPR000626">
    <property type="entry name" value="Ubiquitin-like_dom"/>
</dbReference>
<dbReference type="GO" id="GO:0006289">
    <property type="term" value="P:nucleotide-excision repair"/>
    <property type="evidence" value="ECO:0007669"/>
    <property type="project" value="UniProtKB-UniRule"/>
</dbReference>
<dbReference type="Proteomes" id="UP000027361">
    <property type="component" value="Unassembled WGS sequence"/>
</dbReference>
<dbReference type="InterPro" id="IPR036353">
    <property type="entry name" value="XPC-bd_sf"/>
</dbReference>
<dbReference type="PANTHER" id="PTHR10621">
    <property type="entry name" value="UV EXCISION REPAIR PROTEIN RAD23"/>
    <property type="match status" value="1"/>
</dbReference>
<keyword evidence="1" id="KW-0227">DNA damage</keyword>
<dbReference type="Gene3D" id="3.10.20.90">
    <property type="entry name" value="Phosphatidylinositol 3-kinase Catalytic Subunit, Chain A, domain 1"/>
    <property type="match status" value="1"/>
</dbReference>
<feature type="compositionally biased region" description="Low complexity" evidence="2">
    <location>
        <begin position="79"/>
        <end position="151"/>
    </location>
</feature>
<dbReference type="OrthoDB" id="419317at2759"/>
<dbReference type="PROSITE" id="PS50030">
    <property type="entry name" value="UBA"/>
    <property type="match status" value="2"/>
</dbReference>
<protein>
    <recommendedName>
        <fullName evidence="1">UV excision repair protein RAD23</fullName>
    </recommendedName>
</protein>
<feature type="domain" description="UBA" evidence="3">
    <location>
        <begin position="156"/>
        <end position="196"/>
    </location>
</feature>
<evidence type="ECO:0000256" key="1">
    <source>
        <dbReference type="RuleBase" id="RU367049"/>
    </source>
</evidence>
<feature type="domain" description="UBA" evidence="3">
    <location>
        <begin position="351"/>
        <end position="391"/>
    </location>
</feature>
<keyword evidence="6" id="KW-1185">Reference proteome</keyword>
<dbReference type="EMBL" id="JMSN01000191">
    <property type="protein sequence ID" value="KDN35860.1"/>
    <property type="molecule type" value="Genomic_DNA"/>
</dbReference>
<dbReference type="InParanoid" id="A0A066VBD7"/>
<dbReference type="FunFam" id="3.10.20.90:FF:000254">
    <property type="entry name" value="UV excision repair protein Rad23"/>
    <property type="match status" value="1"/>
</dbReference>
<dbReference type="GO" id="GO:0043130">
    <property type="term" value="F:ubiquitin binding"/>
    <property type="evidence" value="ECO:0007669"/>
    <property type="project" value="UniProtKB-UniRule"/>
</dbReference>
<sequence length="397" mass="40070">MLVTVKALTGGNFQVDVQPSDTIAAVKQKIKDIKGHPLENQKIIFSGKVLADDKTIQDCNIKEKDFLVSMVSKPKAPKPEAASSSATAAAPPKADAEPESTSTAAGEPAPAAAAPASSESAAPAASTVSETPAATESGSEGAAASAGDSSSFLRGPELERAIQSMMEMGFERPQVERAMRASFNNPDRAVEYLMTGIPEGLDQPAASAAPAAGSAAASAGAGAGAGAAGGQAQPARGGNLFEAAAAQAQGGRRGGAGAEGAGGLGGEDDEQGGEMIDLSNPAMLQQLRSLAQENPAALQPLVQAIAQQNPQLAVALQANPAAVLSLLQGMNGGDGGPGEEIEIPSFDSLGQEDRDNIGTITAMGVPQDKAIEVYFACGKNVELAVSYYFEHPDDFAD</sequence>
<dbReference type="GO" id="GO:0005654">
    <property type="term" value="C:nucleoplasm"/>
    <property type="evidence" value="ECO:0007669"/>
    <property type="project" value="TreeGrafter"/>
</dbReference>
<comment type="function">
    <text evidence="1">Multiubiquitin chain receptor involved in modulation of proteasomal degradation. Involved in nucleotide excision repair.</text>
</comment>
<dbReference type="CDD" id="cd01805">
    <property type="entry name" value="Ubl_Rad23"/>
    <property type="match status" value="1"/>
</dbReference>
<evidence type="ECO:0000259" key="3">
    <source>
        <dbReference type="PROSITE" id="PS50030"/>
    </source>
</evidence>
<dbReference type="SMART" id="SM00213">
    <property type="entry name" value="UBQ"/>
    <property type="match status" value="1"/>
</dbReference>
<dbReference type="GO" id="GO:0070628">
    <property type="term" value="F:proteasome binding"/>
    <property type="evidence" value="ECO:0007669"/>
    <property type="project" value="TreeGrafter"/>
</dbReference>